<evidence type="ECO:0000313" key="2">
    <source>
        <dbReference type="EMBL" id="RDC57823.1"/>
    </source>
</evidence>
<dbReference type="AlphaFoldDB" id="A0A369PYX6"/>
<dbReference type="RefSeq" id="WP_115401245.1">
    <property type="nucleotide sequence ID" value="NZ_QPKV01000002.1"/>
</dbReference>
<dbReference type="GO" id="GO:0004497">
    <property type="term" value="F:monooxygenase activity"/>
    <property type="evidence" value="ECO:0007669"/>
    <property type="project" value="TreeGrafter"/>
</dbReference>
<protein>
    <submittedName>
        <fullName evidence="2">NAD(P)/FAD-dependent oxidoreductase</fullName>
    </submittedName>
</protein>
<evidence type="ECO:0000256" key="1">
    <source>
        <dbReference type="ARBA" id="ARBA00023002"/>
    </source>
</evidence>
<accession>A0A369PYX6</accession>
<dbReference type="GO" id="GO:0050660">
    <property type="term" value="F:flavin adenine dinucleotide binding"/>
    <property type="evidence" value="ECO:0007669"/>
    <property type="project" value="TreeGrafter"/>
</dbReference>
<comment type="caution">
    <text evidence="2">The sequence shown here is derived from an EMBL/GenBank/DDBJ whole genome shotgun (WGS) entry which is preliminary data.</text>
</comment>
<organism evidence="2 3">
    <name type="scientific">Pedobacter chinensis</name>
    <dbReference type="NCBI Taxonomy" id="2282421"/>
    <lineage>
        <taxon>Bacteria</taxon>
        <taxon>Pseudomonadati</taxon>
        <taxon>Bacteroidota</taxon>
        <taxon>Sphingobacteriia</taxon>
        <taxon>Sphingobacteriales</taxon>
        <taxon>Sphingobacteriaceae</taxon>
        <taxon>Pedobacter</taxon>
    </lineage>
</organism>
<keyword evidence="1" id="KW-0560">Oxidoreductase</keyword>
<sequence>MTSYDIIIIGGGQSALACAYFLQRSGLNYMILDDQPMSGGAWLHAWDSLTLFSPAEYSSLPGWMMPKSESKFPLKDEVIAYLKAYEEHYKIKIQRPVLVKDVNKTSDGFELETNEGLYHCKVLISATGTWKKPFIPKITGAELFTGKQLHSAHYKNSDDFKGKKVLVVGSGNSGAQVLAEVSNVATVVWAVQSKPEYLPDEVDGRVLFNVASAKYHAMQSGKEFDATQYSLGKIVMVPPVVEARERNALLFNLSFKAITEKGVIWPDGTEEMFDVIIWCTGFKYATDHLKSLNIVDENGKIETIETKSTAFSGLFLVGYGNWTGFASATLIGVGRSAKQTVKMAEEYLNLNIED</sequence>
<dbReference type="PRINTS" id="PR00368">
    <property type="entry name" value="FADPNR"/>
</dbReference>
<dbReference type="NCBIfam" id="NF040505">
    <property type="entry name" value="ArsO_flavin_mono"/>
    <property type="match status" value="1"/>
</dbReference>
<dbReference type="InterPro" id="IPR050982">
    <property type="entry name" value="Auxin_biosynth/cation_transpt"/>
</dbReference>
<dbReference type="OrthoDB" id="9778740at2"/>
<dbReference type="InterPro" id="IPR036188">
    <property type="entry name" value="FAD/NAD-bd_sf"/>
</dbReference>
<name>A0A369PYX6_9SPHI</name>
<dbReference type="PANTHER" id="PTHR43539">
    <property type="entry name" value="FLAVIN-BINDING MONOOXYGENASE-LIKE PROTEIN (AFU_ORTHOLOGUE AFUA_4G09220)"/>
    <property type="match status" value="1"/>
</dbReference>
<dbReference type="SUPFAM" id="SSF51905">
    <property type="entry name" value="FAD/NAD(P)-binding domain"/>
    <property type="match status" value="2"/>
</dbReference>
<evidence type="ECO:0000313" key="3">
    <source>
        <dbReference type="Proteomes" id="UP000253961"/>
    </source>
</evidence>
<dbReference type="Gene3D" id="3.50.50.60">
    <property type="entry name" value="FAD/NAD(P)-binding domain"/>
    <property type="match status" value="1"/>
</dbReference>
<keyword evidence="3" id="KW-1185">Reference proteome</keyword>
<dbReference type="PANTHER" id="PTHR43539:SF78">
    <property type="entry name" value="FLAVIN-CONTAINING MONOOXYGENASE"/>
    <property type="match status" value="1"/>
</dbReference>
<reference evidence="2 3" key="1">
    <citation type="submission" date="2018-07" db="EMBL/GenBank/DDBJ databases">
        <title>Pedobacter sp. nov., isolated from soil.</title>
        <authorList>
            <person name="Zhou L.Y."/>
            <person name="Du Z.J."/>
        </authorList>
    </citation>
    <scope>NUCLEOTIDE SEQUENCE [LARGE SCALE GENOMIC DNA]</scope>
    <source>
        <strain evidence="2 3">JDX94</strain>
    </source>
</reference>
<dbReference type="Proteomes" id="UP000253961">
    <property type="component" value="Unassembled WGS sequence"/>
</dbReference>
<proteinExistence type="predicted"/>
<dbReference type="EMBL" id="QPKV01000002">
    <property type="protein sequence ID" value="RDC57823.1"/>
    <property type="molecule type" value="Genomic_DNA"/>
</dbReference>
<dbReference type="Pfam" id="PF13738">
    <property type="entry name" value="Pyr_redox_3"/>
    <property type="match status" value="1"/>
</dbReference>
<dbReference type="PRINTS" id="PR00469">
    <property type="entry name" value="PNDRDTASEII"/>
</dbReference>
<gene>
    <name evidence="2" type="ORF">DU508_02400</name>
</gene>